<gene>
    <name evidence="1" type="ORF">LR48_Vigan07g187900</name>
</gene>
<dbReference type="EMBL" id="CM003377">
    <property type="protein sequence ID" value="KOM48175.1"/>
    <property type="molecule type" value="Genomic_DNA"/>
</dbReference>
<dbReference type="Proteomes" id="UP000053144">
    <property type="component" value="Chromosome 7"/>
</dbReference>
<accession>A0A0L9UZ86</accession>
<dbReference type="Gramene" id="KOM48175">
    <property type="protein sequence ID" value="KOM48175"/>
    <property type="gene ID" value="LR48_Vigan07g187900"/>
</dbReference>
<protein>
    <submittedName>
        <fullName evidence="1">Uncharacterized protein</fullName>
    </submittedName>
</protein>
<proteinExistence type="predicted"/>
<organism evidence="1 2">
    <name type="scientific">Phaseolus angularis</name>
    <name type="common">Azuki bean</name>
    <name type="synonym">Vigna angularis</name>
    <dbReference type="NCBI Taxonomy" id="3914"/>
    <lineage>
        <taxon>Eukaryota</taxon>
        <taxon>Viridiplantae</taxon>
        <taxon>Streptophyta</taxon>
        <taxon>Embryophyta</taxon>
        <taxon>Tracheophyta</taxon>
        <taxon>Spermatophyta</taxon>
        <taxon>Magnoliopsida</taxon>
        <taxon>eudicotyledons</taxon>
        <taxon>Gunneridae</taxon>
        <taxon>Pentapetalae</taxon>
        <taxon>rosids</taxon>
        <taxon>fabids</taxon>
        <taxon>Fabales</taxon>
        <taxon>Fabaceae</taxon>
        <taxon>Papilionoideae</taxon>
        <taxon>50 kb inversion clade</taxon>
        <taxon>NPAAA clade</taxon>
        <taxon>indigoferoid/millettioid clade</taxon>
        <taxon>Phaseoleae</taxon>
        <taxon>Vigna</taxon>
    </lineage>
</organism>
<sequence>MVDHPRSSGDEALSSRPIRGATRLKQLMVRRNNGERTPVDVNVITCVASGPNRDAFRSYLGVLARDRINILTPSFEHVSETHGQEKIRLSEDNPVSALHQLCDIIRDEPMKVEYDANVFGRGSKVPIYLHSQDVRELASGREEYMFGVSNNMGYNDVYGFIDPQVIHEANDFDDITTYLTNRFGSGKEIYFVPYISGSIAARMMLVGRSTANGRKLAWVALKRFKTLSPLLEKSLTFLRKAFTKHLVRLYNSS</sequence>
<evidence type="ECO:0000313" key="2">
    <source>
        <dbReference type="Proteomes" id="UP000053144"/>
    </source>
</evidence>
<reference evidence="2" key="1">
    <citation type="journal article" date="2015" name="Proc. Natl. Acad. Sci. U.S.A.">
        <title>Genome sequencing of adzuki bean (Vigna angularis) provides insight into high starch and low fat accumulation and domestication.</title>
        <authorList>
            <person name="Yang K."/>
            <person name="Tian Z."/>
            <person name="Chen C."/>
            <person name="Luo L."/>
            <person name="Zhao B."/>
            <person name="Wang Z."/>
            <person name="Yu L."/>
            <person name="Li Y."/>
            <person name="Sun Y."/>
            <person name="Li W."/>
            <person name="Chen Y."/>
            <person name="Li Y."/>
            <person name="Zhang Y."/>
            <person name="Ai D."/>
            <person name="Zhao J."/>
            <person name="Shang C."/>
            <person name="Ma Y."/>
            <person name="Wu B."/>
            <person name="Wang M."/>
            <person name="Gao L."/>
            <person name="Sun D."/>
            <person name="Zhang P."/>
            <person name="Guo F."/>
            <person name="Wang W."/>
            <person name="Li Y."/>
            <person name="Wang J."/>
            <person name="Varshney R.K."/>
            <person name="Wang J."/>
            <person name="Ling H.Q."/>
            <person name="Wan P."/>
        </authorList>
    </citation>
    <scope>NUCLEOTIDE SEQUENCE</scope>
    <source>
        <strain evidence="2">cv. Jingnong 6</strain>
    </source>
</reference>
<name>A0A0L9UZ86_PHAAN</name>
<dbReference type="AlphaFoldDB" id="A0A0L9UZ86"/>
<evidence type="ECO:0000313" key="1">
    <source>
        <dbReference type="EMBL" id="KOM48175.1"/>
    </source>
</evidence>